<sequence>MPSLVRFLVGVAVVTGLGAAAVVVLATFVDPHPREMTIRVPQDRFEAR</sequence>
<dbReference type="AlphaFoldDB" id="A0A4Q9VVX3"/>
<reference evidence="2 3" key="1">
    <citation type="submission" date="2019-02" db="EMBL/GenBank/DDBJ databases">
        <title>Siculibacillus lacustris gen. nov., sp. nov., a new rosette-forming bacterium isolated from a freshwater crater lake (Lake St. Ana, Romania).</title>
        <authorList>
            <person name="Felfoldi T."/>
            <person name="Marton Z."/>
            <person name="Szabo A."/>
            <person name="Mentes A."/>
            <person name="Boka K."/>
            <person name="Marialigeti K."/>
            <person name="Mathe I."/>
            <person name="Koncz M."/>
            <person name="Schumann P."/>
            <person name="Toth E."/>
        </authorList>
    </citation>
    <scope>NUCLEOTIDE SEQUENCE [LARGE SCALE GENOMIC DNA]</scope>
    <source>
        <strain evidence="2 3">SA-279</strain>
    </source>
</reference>
<gene>
    <name evidence="2" type="ORF">EYW49_04375</name>
</gene>
<dbReference type="Proteomes" id="UP000292781">
    <property type="component" value="Unassembled WGS sequence"/>
</dbReference>
<proteinExistence type="predicted"/>
<evidence type="ECO:0000313" key="2">
    <source>
        <dbReference type="EMBL" id="TBW40422.1"/>
    </source>
</evidence>
<evidence type="ECO:0000256" key="1">
    <source>
        <dbReference type="SAM" id="Phobius"/>
    </source>
</evidence>
<keyword evidence="2" id="KW-0808">Transferase</keyword>
<protein>
    <submittedName>
        <fullName evidence="2">Histidine kinase</fullName>
    </submittedName>
</protein>
<feature type="transmembrane region" description="Helical" evidence="1">
    <location>
        <begin position="6"/>
        <end position="29"/>
    </location>
</feature>
<dbReference type="GO" id="GO:0016301">
    <property type="term" value="F:kinase activity"/>
    <property type="evidence" value="ECO:0007669"/>
    <property type="project" value="UniProtKB-KW"/>
</dbReference>
<dbReference type="RefSeq" id="WP_131306579.1">
    <property type="nucleotide sequence ID" value="NZ_SJFN01000004.1"/>
</dbReference>
<accession>A0A4Q9VVX3</accession>
<keyword evidence="1" id="KW-1133">Transmembrane helix</keyword>
<evidence type="ECO:0000313" key="3">
    <source>
        <dbReference type="Proteomes" id="UP000292781"/>
    </source>
</evidence>
<keyword evidence="1" id="KW-0472">Membrane</keyword>
<keyword evidence="1" id="KW-0812">Transmembrane</keyword>
<keyword evidence="2" id="KW-0418">Kinase</keyword>
<name>A0A4Q9VVX3_9HYPH</name>
<dbReference type="EMBL" id="SJFN01000004">
    <property type="protein sequence ID" value="TBW40422.1"/>
    <property type="molecule type" value="Genomic_DNA"/>
</dbReference>
<keyword evidence="3" id="KW-1185">Reference proteome</keyword>
<comment type="caution">
    <text evidence="2">The sequence shown here is derived from an EMBL/GenBank/DDBJ whole genome shotgun (WGS) entry which is preliminary data.</text>
</comment>
<organism evidence="2 3">
    <name type="scientific">Siculibacillus lacustris</name>
    <dbReference type="NCBI Taxonomy" id="1549641"/>
    <lineage>
        <taxon>Bacteria</taxon>
        <taxon>Pseudomonadati</taxon>
        <taxon>Pseudomonadota</taxon>
        <taxon>Alphaproteobacteria</taxon>
        <taxon>Hyphomicrobiales</taxon>
        <taxon>Ancalomicrobiaceae</taxon>
        <taxon>Siculibacillus</taxon>
    </lineage>
</organism>